<reference evidence="5 6" key="1">
    <citation type="submission" date="2017-09" db="EMBL/GenBank/DDBJ databases">
        <title>Depth-based differentiation of microbial function through sediment-hosted aquifers and enrichment of novel symbionts in the deep terrestrial subsurface.</title>
        <authorList>
            <person name="Probst A.J."/>
            <person name="Ladd B."/>
            <person name="Jarett J.K."/>
            <person name="Geller-Mcgrath D.E."/>
            <person name="Sieber C.M."/>
            <person name="Emerson J.B."/>
            <person name="Anantharaman K."/>
            <person name="Thomas B.C."/>
            <person name="Malmstrom R."/>
            <person name="Stieglmeier M."/>
            <person name="Klingl A."/>
            <person name="Woyke T."/>
            <person name="Ryan C.M."/>
            <person name="Banfield J.F."/>
        </authorList>
    </citation>
    <scope>NUCLEOTIDE SEQUENCE [LARGE SCALE GENOMIC DNA]</scope>
    <source>
        <strain evidence="5">CG11_big_fil_rev_8_21_14_0_20_38_23</strain>
    </source>
</reference>
<sequence length="186" mass="21526">MCGMNKNIYGNFKDFDLAFIDTETTGREFEHEIIEIAVVRASAFNLAVLDEWEAKIKPKKIEIAEEKALEINHYNPADWENAVEQREAMKTFLEKTENTILVAHNLVFDWFYIHKALNECGLEPTFWFKGLDTISLAWLKLRNDPAIKSLSFKELTNYFGVKQDKPHSAMDDARAAHKIFAKLVKI</sequence>
<dbReference type="CDD" id="cd06127">
    <property type="entry name" value="DEDDh"/>
    <property type="match status" value="1"/>
</dbReference>
<protein>
    <recommendedName>
        <fullName evidence="4">Exonuclease domain-containing protein</fullName>
    </recommendedName>
</protein>
<name>A0A2H0NCM0_9BACT</name>
<dbReference type="EMBL" id="PCWR01000052">
    <property type="protein sequence ID" value="PIR06642.1"/>
    <property type="molecule type" value="Genomic_DNA"/>
</dbReference>
<dbReference type="GO" id="GO:0008408">
    <property type="term" value="F:3'-5' exonuclease activity"/>
    <property type="evidence" value="ECO:0007669"/>
    <property type="project" value="TreeGrafter"/>
</dbReference>
<dbReference type="InterPro" id="IPR036397">
    <property type="entry name" value="RNaseH_sf"/>
</dbReference>
<gene>
    <name evidence="5" type="ORF">COV54_02300</name>
</gene>
<evidence type="ECO:0000256" key="3">
    <source>
        <dbReference type="ARBA" id="ARBA00022839"/>
    </source>
</evidence>
<accession>A0A2H0NCM0</accession>
<dbReference type="SMART" id="SM00479">
    <property type="entry name" value="EXOIII"/>
    <property type="match status" value="1"/>
</dbReference>
<dbReference type="Pfam" id="PF00929">
    <property type="entry name" value="RNase_T"/>
    <property type="match status" value="1"/>
</dbReference>
<evidence type="ECO:0000256" key="2">
    <source>
        <dbReference type="ARBA" id="ARBA00022801"/>
    </source>
</evidence>
<proteinExistence type="predicted"/>
<evidence type="ECO:0000313" key="5">
    <source>
        <dbReference type="EMBL" id="PIR06642.1"/>
    </source>
</evidence>
<keyword evidence="1" id="KW-0540">Nuclease</keyword>
<dbReference type="FunFam" id="3.30.420.10:FF:000045">
    <property type="entry name" value="3'-5' exonuclease DinG"/>
    <property type="match status" value="1"/>
</dbReference>
<dbReference type="GO" id="GO:0005829">
    <property type="term" value="C:cytosol"/>
    <property type="evidence" value="ECO:0007669"/>
    <property type="project" value="TreeGrafter"/>
</dbReference>
<evidence type="ECO:0000259" key="4">
    <source>
        <dbReference type="SMART" id="SM00479"/>
    </source>
</evidence>
<dbReference type="GO" id="GO:0003676">
    <property type="term" value="F:nucleic acid binding"/>
    <property type="evidence" value="ECO:0007669"/>
    <property type="project" value="InterPro"/>
</dbReference>
<evidence type="ECO:0000313" key="6">
    <source>
        <dbReference type="Proteomes" id="UP000228867"/>
    </source>
</evidence>
<keyword evidence="3" id="KW-0269">Exonuclease</keyword>
<evidence type="ECO:0000256" key="1">
    <source>
        <dbReference type="ARBA" id="ARBA00022722"/>
    </source>
</evidence>
<dbReference type="AlphaFoldDB" id="A0A2H0NCM0"/>
<dbReference type="SUPFAM" id="SSF53098">
    <property type="entry name" value="Ribonuclease H-like"/>
    <property type="match status" value="1"/>
</dbReference>
<dbReference type="Gene3D" id="3.30.420.10">
    <property type="entry name" value="Ribonuclease H-like superfamily/Ribonuclease H"/>
    <property type="match status" value="1"/>
</dbReference>
<comment type="caution">
    <text evidence="5">The sequence shown here is derived from an EMBL/GenBank/DDBJ whole genome shotgun (WGS) entry which is preliminary data.</text>
</comment>
<dbReference type="InterPro" id="IPR012337">
    <property type="entry name" value="RNaseH-like_sf"/>
</dbReference>
<dbReference type="InterPro" id="IPR013520">
    <property type="entry name" value="Ribonucl_H"/>
</dbReference>
<feature type="domain" description="Exonuclease" evidence="4">
    <location>
        <begin position="16"/>
        <end position="186"/>
    </location>
</feature>
<dbReference type="Proteomes" id="UP000228867">
    <property type="component" value="Unassembled WGS sequence"/>
</dbReference>
<dbReference type="PANTHER" id="PTHR30231:SF4">
    <property type="entry name" value="PROTEIN NEN2"/>
    <property type="match status" value="1"/>
</dbReference>
<organism evidence="5 6">
    <name type="scientific">Candidatus Jorgensenbacteria bacterium CG11_big_fil_rev_8_21_14_0_20_38_23</name>
    <dbReference type="NCBI Taxonomy" id="1974594"/>
    <lineage>
        <taxon>Bacteria</taxon>
        <taxon>Candidatus Joergenseniibacteriota</taxon>
    </lineage>
</organism>
<keyword evidence="2" id="KW-0378">Hydrolase</keyword>
<dbReference type="PANTHER" id="PTHR30231">
    <property type="entry name" value="DNA POLYMERASE III SUBUNIT EPSILON"/>
    <property type="match status" value="1"/>
</dbReference>